<protein>
    <recommendedName>
        <fullName evidence="6">WD repeat-containing protein JIP5</fullName>
    </recommendedName>
    <alternativeName>
        <fullName evidence="7">WD repeat-containing protein jip5</fullName>
    </alternativeName>
</protein>
<accession>A0A0H5C9Z1</accession>
<dbReference type="PANTHER" id="PTHR19924">
    <property type="entry name" value="UTP15 U3 SMALL NUCLEOLAR RNA-ASSOCIATED PROTEIN 15 FAMILY MEMBER"/>
    <property type="match status" value="1"/>
</dbReference>
<feature type="region of interest" description="Disordered" evidence="8">
    <location>
        <begin position="360"/>
        <end position="466"/>
    </location>
</feature>
<accession>A0A1E4RWF7</accession>
<evidence type="ECO:0000256" key="1">
    <source>
        <dbReference type="ARBA" id="ARBA00004604"/>
    </source>
</evidence>
<evidence type="ECO:0000313" key="9">
    <source>
        <dbReference type="EMBL" id="CEP25250.1"/>
    </source>
</evidence>
<dbReference type="GO" id="GO:0006364">
    <property type="term" value="P:rRNA processing"/>
    <property type="evidence" value="ECO:0007669"/>
    <property type="project" value="TreeGrafter"/>
</dbReference>
<reference evidence="10 12" key="3">
    <citation type="journal article" date="2016" name="Proc. Natl. Acad. Sci. U.S.A.">
        <title>Comparative genomics of biotechnologically important yeasts.</title>
        <authorList>
            <person name="Riley R."/>
            <person name="Haridas S."/>
            <person name="Wolfe K.H."/>
            <person name="Lopes M.R."/>
            <person name="Hittinger C.T."/>
            <person name="Goeker M."/>
            <person name="Salamov A.A."/>
            <person name="Wisecaver J.H."/>
            <person name="Long T.M."/>
            <person name="Calvey C.H."/>
            <person name="Aerts A.L."/>
            <person name="Barry K.W."/>
            <person name="Choi C."/>
            <person name="Clum A."/>
            <person name="Coughlan A.Y."/>
            <person name="Deshpande S."/>
            <person name="Douglass A.P."/>
            <person name="Hanson S.J."/>
            <person name="Klenk H.-P."/>
            <person name="LaButti K.M."/>
            <person name="Lapidus A."/>
            <person name="Lindquist E.A."/>
            <person name="Lipzen A.M."/>
            <person name="Meier-Kolthoff J.P."/>
            <person name="Ohm R.A."/>
            <person name="Otillar R.P."/>
            <person name="Pangilinan J.L."/>
            <person name="Peng Y."/>
            <person name="Rokas A."/>
            <person name="Rosa C.A."/>
            <person name="Scheuner C."/>
            <person name="Sibirny A.A."/>
            <person name="Slot J.C."/>
            <person name="Stielow J.B."/>
            <person name="Sun H."/>
            <person name="Kurtzman C.P."/>
            <person name="Blackwell M."/>
            <person name="Grigoriev I.V."/>
            <person name="Jeffries T.W."/>
        </authorList>
    </citation>
    <scope>NUCLEOTIDE SEQUENCE [LARGE SCALE GENOMIC DNA]</scope>
    <source>
        <strain evidence="12">ATCC 18201 / CBS 1600 / BCRC 20928 / JCM 3617 / NBRC 0987 / NRRL Y-1542</strain>
        <strain evidence="10">NRRL Y-1542</strain>
    </source>
</reference>
<dbReference type="SUPFAM" id="SSF50978">
    <property type="entry name" value="WD40 repeat-like"/>
    <property type="match status" value="1"/>
</dbReference>
<dbReference type="SMART" id="SM00320">
    <property type="entry name" value="WD40"/>
    <property type="match status" value="4"/>
</dbReference>
<feature type="compositionally biased region" description="Basic and acidic residues" evidence="8">
    <location>
        <begin position="454"/>
        <end position="466"/>
    </location>
</feature>
<feature type="compositionally biased region" description="Low complexity" evidence="8">
    <location>
        <begin position="405"/>
        <end position="416"/>
    </location>
</feature>
<dbReference type="OMA" id="QAIHPTE"/>
<dbReference type="GO" id="GO:0045943">
    <property type="term" value="P:positive regulation of transcription by RNA polymerase I"/>
    <property type="evidence" value="ECO:0007669"/>
    <property type="project" value="TreeGrafter"/>
</dbReference>
<dbReference type="STRING" id="983966.A0A0H5C9Z1"/>
<evidence type="ECO:0000256" key="5">
    <source>
        <dbReference type="ARBA" id="ARBA00023242"/>
    </source>
</evidence>
<keyword evidence="4" id="KW-0677">Repeat</keyword>
<dbReference type="InterPro" id="IPR036322">
    <property type="entry name" value="WD40_repeat_dom_sf"/>
</dbReference>
<keyword evidence="3" id="KW-0853">WD repeat</keyword>
<dbReference type="GO" id="GO:0005730">
    <property type="term" value="C:nucleolus"/>
    <property type="evidence" value="ECO:0007669"/>
    <property type="project" value="UniProtKB-SubCell"/>
</dbReference>
<dbReference type="Gene3D" id="2.130.10.10">
    <property type="entry name" value="YVTN repeat-like/Quinoprotein amine dehydrogenase"/>
    <property type="match status" value="2"/>
</dbReference>
<evidence type="ECO:0000256" key="2">
    <source>
        <dbReference type="ARBA" id="ARBA00007625"/>
    </source>
</evidence>
<feature type="compositionally biased region" description="Acidic residues" evidence="8">
    <location>
        <begin position="380"/>
        <end position="397"/>
    </location>
</feature>
<dbReference type="Pfam" id="PF00400">
    <property type="entry name" value="WD40"/>
    <property type="match status" value="1"/>
</dbReference>
<evidence type="ECO:0000256" key="7">
    <source>
        <dbReference type="ARBA" id="ARBA00039514"/>
    </source>
</evidence>
<organism evidence="9 11">
    <name type="scientific">Cyberlindnera jadinii (strain ATCC 18201 / CBS 1600 / BCRC 20928 / JCM 3617 / NBRC 0987 / NRRL Y-1542)</name>
    <name type="common">Torula yeast</name>
    <name type="synonym">Candida utilis</name>
    <dbReference type="NCBI Taxonomy" id="983966"/>
    <lineage>
        <taxon>Eukaryota</taxon>
        <taxon>Fungi</taxon>
        <taxon>Dikarya</taxon>
        <taxon>Ascomycota</taxon>
        <taxon>Saccharomycotina</taxon>
        <taxon>Saccharomycetes</taxon>
        <taxon>Phaffomycetales</taxon>
        <taxon>Phaffomycetaceae</taxon>
        <taxon>Cyberlindnera</taxon>
    </lineage>
</organism>
<evidence type="ECO:0000313" key="10">
    <source>
        <dbReference type="EMBL" id="ODV71531.1"/>
    </source>
</evidence>
<dbReference type="EMBL" id="KV453940">
    <property type="protein sequence ID" value="ODV71531.1"/>
    <property type="molecule type" value="Genomic_DNA"/>
</dbReference>
<evidence type="ECO:0000313" key="12">
    <source>
        <dbReference type="Proteomes" id="UP000094389"/>
    </source>
</evidence>
<reference evidence="11" key="2">
    <citation type="journal article" date="2015" name="J. Biotechnol.">
        <title>The structure of the Cyberlindnera jadinii genome and its relation to Candida utilis analyzed by the occurrence of single nucleotide polymorphisms.</title>
        <authorList>
            <person name="Rupp O."/>
            <person name="Brinkrolf K."/>
            <person name="Buerth C."/>
            <person name="Kunigo M."/>
            <person name="Schneider J."/>
            <person name="Jaenicke S."/>
            <person name="Goesmann A."/>
            <person name="Puehler A."/>
            <person name="Jaeger K.-E."/>
            <person name="Ernst J.F."/>
        </authorList>
    </citation>
    <scope>NUCLEOTIDE SEQUENCE [LARGE SCALE GENOMIC DNA]</scope>
    <source>
        <strain evidence="11">ATCC 18201 / CBS 1600 / BCRC 20928 / JCM 3617 / NBRC 0987 / NRRL Y-1542</strain>
    </source>
</reference>
<dbReference type="PANTHER" id="PTHR19924:SF31">
    <property type="entry name" value="WD REPEAT-CONTAINING PROTEIN JIP5"/>
    <property type="match status" value="1"/>
</dbReference>
<name>A0A0H5C9Z1_CYBJN</name>
<dbReference type="InterPro" id="IPR015943">
    <property type="entry name" value="WD40/YVTN_repeat-like_dom_sf"/>
</dbReference>
<comment type="similarity">
    <text evidence="2">Belongs to the WD repeat WDR55 family.</text>
</comment>
<sequence length="466" mass="51715">MGRKAKKSQVSEALESGVLPLLELKFEAPLFAFAAHPTRPILALGLANGYMFMIEYDTSKLALTMQDLKRTYKKSKAVESKTKLKQWRVETLAKDSELADGLRIIWKTKRHKGSVRSICFNSDGEEIYSIGSDHVLKKAHTTNGKVIKKTTVENCSPMKLYKSETHPFLIIGDEEGNVHVIDSESLKLKNVVQKVHEDAINAIVPMKKKSVYQFVSVGSTTVSLWDTRKTASNITSENQEDEILSACFVNPEDGETLVCGMGEGIVTVWKYSKNEFTDQISRVKVCKDESIDCIISTLQDDGCCWCGCSSGDVFKVDVKRGKLVESRVHSSIDEVGFLDLDYEYRLISGGMDKLKLWNDSDDASDTSHGSASDSLAEQASDSDDDSEDDSEDDSDDSSAEHPAQAVTTESATTTHAVHTEHASSDNSSSEPEVEQATPKKKKQKLTTKQVRNLQKHEHGIRRFDDL</sequence>
<dbReference type="OrthoDB" id="2288928at2759"/>
<keyword evidence="5" id="KW-0539">Nucleus</keyword>
<evidence type="ECO:0000256" key="4">
    <source>
        <dbReference type="ARBA" id="ARBA00022737"/>
    </source>
</evidence>
<dbReference type="Proteomes" id="UP000094389">
    <property type="component" value="Unassembled WGS sequence"/>
</dbReference>
<comment type="subcellular location">
    <subcellularLocation>
        <location evidence="1">Nucleus</location>
        <location evidence="1">Nucleolus</location>
    </subcellularLocation>
</comment>
<evidence type="ECO:0000256" key="3">
    <source>
        <dbReference type="ARBA" id="ARBA00022574"/>
    </source>
</evidence>
<dbReference type="Proteomes" id="UP000038830">
    <property type="component" value="Unassembled WGS sequence"/>
</dbReference>
<evidence type="ECO:0000313" key="11">
    <source>
        <dbReference type="Proteomes" id="UP000038830"/>
    </source>
</evidence>
<dbReference type="InterPro" id="IPR001680">
    <property type="entry name" value="WD40_rpt"/>
</dbReference>
<evidence type="ECO:0000256" key="8">
    <source>
        <dbReference type="SAM" id="MobiDB-lite"/>
    </source>
</evidence>
<keyword evidence="12" id="KW-1185">Reference proteome</keyword>
<feature type="compositionally biased region" description="Low complexity" evidence="8">
    <location>
        <begin position="370"/>
        <end position="379"/>
    </location>
</feature>
<dbReference type="EMBL" id="CDQK01000007">
    <property type="protein sequence ID" value="CEP25250.1"/>
    <property type="molecule type" value="Genomic_DNA"/>
</dbReference>
<evidence type="ECO:0000256" key="6">
    <source>
        <dbReference type="ARBA" id="ARBA00039238"/>
    </source>
</evidence>
<dbReference type="AlphaFoldDB" id="A0A0H5C9Z1"/>
<proteinExistence type="inferred from homology"/>
<gene>
    <name evidence="9" type="ORF">BN1211_6277</name>
    <name evidence="10" type="ORF">CYBJADRAFT_175063</name>
</gene>
<reference evidence="9" key="1">
    <citation type="submission" date="2014-12" db="EMBL/GenBank/DDBJ databases">
        <authorList>
            <person name="Jaenicke S."/>
        </authorList>
    </citation>
    <scope>NUCLEOTIDE SEQUENCE [LARGE SCALE GENOMIC DNA]</scope>
    <source>
        <strain evidence="9">CBS1600</strain>
    </source>
</reference>